<proteinExistence type="inferred from homology"/>
<dbReference type="Pfam" id="PF01529">
    <property type="entry name" value="DHHC"/>
    <property type="match status" value="1"/>
</dbReference>
<feature type="compositionally biased region" description="Polar residues" evidence="8">
    <location>
        <begin position="349"/>
        <end position="359"/>
    </location>
</feature>
<accession>A0AAV2RN51</accession>
<comment type="domain">
    <text evidence="7">The DHHC domain is required for palmitoyltransferase activity.</text>
</comment>
<feature type="transmembrane region" description="Helical" evidence="7">
    <location>
        <begin position="225"/>
        <end position="251"/>
    </location>
</feature>
<evidence type="ECO:0000313" key="11">
    <source>
        <dbReference type="Proteomes" id="UP001497623"/>
    </source>
</evidence>
<dbReference type="PANTHER" id="PTHR12246">
    <property type="entry name" value="PALMITOYLTRANSFERASE ZDHHC16"/>
    <property type="match status" value="1"/>
</dbReference>
<feature type="transmembrane region" description="Helical" evidence="7">
    <location>
        <begin position="185"/>
        <end position="205"/>
    </location>
</feature>
<dbReference type="EMBL" id="CAXKWB010025610">
    <property type="protein sequence ID" value="CAL4128408.1"/>
    <property type="molecule type" value="Genomic_DNA"/>
</dbReference>
<name>A0AAV2RN51_MEGNR</name>
<feature type="compositionally biased region" description="Low complexity" evidence="8">
    <location>
        <begin position="322"/>
        <end position="348"/>
    </location>
</feature>
<keyword evidence="3 7" id="KW-0812">Transmembrane</keyword>
<dbReference type="InterPro" id="IPR039859">
    <property type="entry name" value="PFA4/ZDH16/20/ERF2-like"/>
</dbReference>
<dbReference type="AlphaFoldDB" id="A0AAV2RN51"/>
<dbReference type="GO" id="GO:0019706">
    <property type="term" value="F:protein-cysteine S-palmitoyltransferase activity"/>
    <property type="evidence" value="ECO:0007669"/>
    <property type="project" value="UniProtKB-EC"/>
</dbReference>
<evidence type="ECO:0000256" key="4">
    <source>
        <dbReference type="ARBA" id="ARBA00022989"/>
    </source>
</evidence>
<feature type="transmembrane region" description="Helical" evidence="7">
    <location>
        <begin position="66"/>
        <end position="83"/>
    </location>
</feature>
<evidence type="ECO:0000256" key="2">
    <source>
        <dbReference type="ARBA" id="ARBA00022679"/>
    </source>
</evidence>
<keyword evidence="6 7" id="KW-0012">Acyltransferase</keyword>
<comment type="similarity">
    <text evidence="7">Belongs to the DHHC palmitoyltransferase family.</text>
</comment>
<keyword evidence="11" id="KW-1185">Reference proteome</keyword>
<dbReference type="PROSITE" id="PS50216">
    <property type="entry name" value="DHHC"/>
    <property type="match status" value="1"/>
</dbReference>
<comment type="caution">
    <text evidence="10">The sequence shown here is derived from an EMBL/GenBank/DDBJ whole genome shotgun (WGS) entry which is preliminary data.</text>
</comment>
<evidence type="ECO:0000256" key="8">
    <source>
        <dbReference type="SAM" id="MobiDB-lite"/>
    </source>
</evidence>
<protein>
    <recommendedName>
        <fullName evidence="7">Palmitoyltransferase</fullName>
        <ecNumber evidence="7">2.3.1.225</ecNumber>
    </recommendedName>
</protein>
<feature type="domain" description="Palmitoyltransferase DHHC" evidence="9">
    <location>
        <begin position="139"/>
        <end position="260"/>
    </location>
</feature>
<reference evidence="10 11" key="1">
    <citation type="submission" date="2024-05" db="EMBL/GenBank/DDBJ databases">
        <authorList>
            <person name="Wallberg A."/>
        </authorList>
    </citation>
    <scope>NUCLEOTIDE SEQUENCE [LARGE SCALE GENOMIC DNA]</scope>
</reference>
<sequence>MPTLTWGASLMLGPVHCCQREPAIFVIVDTCWCHSVFLIRDFCLSFYNQIINTLLNNIEYLLKHRFYLIVYHILLFMFMWAYWQTIFTDIGHVPKQFKLPPSELDRYESAETDEIRRDTLERFTQKQNLPVFNRTMTGDIRYCDKCCTVKPDRCHHCSVCGECVLKMDHHCPWVNNCVAFTNYKYFVLFLGYALVYCLWIAATTLRYFISFWRNQLEGSAGKFHILFVFFVSIMFAISLVSLFGYHIFLVLKNRSTLESFRAPIFRLAHTWVQDKEGFSLGAYNNFQEIFGDNRKTWFLPIPTSLGDGVAFPVKNSVGNVGNVGNQQLTNTNTTTTTTNTTNTTSPTTVQSYGSTNTSLGDGVTYPQRCVDEDTDGLLGQRQSWRDDDEEDDHLQRFSTGFINANSHHNLEEVVVQGNNTHAV</sequence>
<gene>
    <name evidence="10" type="ORF">MNOR_LOCUS26084</name>
</gene>
<evidence type="ECO:0000256" key="5">
    <source>
        <dbReference type="ARBA" id="ARBA00023136"/>
    </source>
</evidence>
<evidence type="ECO:0000313" key="10">
    <source>
        <dbReference type="EMBL" id="CAL4128408.1"/>
    </source>
</evidence>
<evidence type="ECO:0000256" key="1">
    <source>
        <dbReference type="ARBA" id="ARBA00004141"/>
    </source>
</evidence>
<keyword evidence="4 7" id="KW-1133">Transmembrane helix</keyword>
<dbReference type="Proteomes" id="UP001497623">
    <property type="component" value="Unassembled WGS sequence"/>
</dbReference>
<evidence type="ECO:0000256" key="3">
    <source>
        <dbReference type="ARBA" id="ARBA00022692"/>
    </source>
</evidence>
<dbReference type="InterPro" id="IPR001594">
    <property type="entry name" value="Palmitoyltrfase_DHHC"/>
</dbReference>
<comment type="subcellular location">
    <subcellularLocation>
        <location evidence="1">Membrane</location>
        <topology evidence="1">Multi-pass membrane protein</topology>
    </subcellularLocation>
</comment>
<organism evidence="10 11">
    <name type="scientific">Meganyctiphanes norvegica</name>
    <name type="common">Northern krill</name>
    <name type="synonym">Thysanopoda norvegica</name>
    <dbReference type="NCBI Taxonomy" id="48144"/>
    <lineage>
        <taxon>Eukaryota</taxon>
        <taxon>Metazoa</taxon>
        <taxon>Ecdysozoa</taxon>
        <taxon>Arthropoda</taxon>
        <taxon>Crustacea</taxon>
        <taxon>Multicrustacea</taxon>
        <taxon>Malacostraca</taxon>
        <taxon>Eumalacostraca</taxon>
        <taxon>Eucarida</taxon>
        <taxon>Euphausiacea</taxon>
        <taxon>Euphausiidae</taxon>
        <taxon>Meganyctiphanes</taxon>
    </lineage>
</organism>
<keyword evidence="5 7" id="KW-0472">Membrane</keyword>
<evidence type="ECO:0000256" key="6">
    <source>
        <dbReference type="ARBA" id="ARBA00023315"/>
    </source>
</evidence>
<dbReference type="EC" id="2.3.1.225" evidence="7"/>
<dbReference type="GO" id="GO:0016020">
    <property type="term" value="C:membrane"/>
    <property type="evidence" value="ECO:0007669"/>
    <property type="project" value="UniProtKB-SubCell"/>
</dbReference>
<feature type="region of interest" description="Disordered" evidence="8">
    <location>
        <begin position="322"/>
        <end position="363"/>
    </location>
</feature>
<keyword evidence="2 7" id="KW-0808">Transferase</keyword>
<feature type="non-terminal residue" evidence="10">
    <location>
        <position position="423"/>
    </location>
</feature>
<comment type="catalytic activity">
    <reaction evidence="7">
        <text>L-cysteinyl-[protein] + hexadecanoyl-CoA = S-hexadecanoyl-L-cysteinyl-[protein] + CoA</text>
        <dbReference type="Rhea" id="RHEA:36683"/>
        <dbReference type="Rhea" id="RHEA-COMP:10131"/>
        <dbReference type="Rhea" id="RHEA-COMP:11032"/>
        <dbReference type="ChEBI" id="CHEBI:29950"/>
        <dbReference type="ChEBI" id="CHEBI:57287"/>
        <dbReference type="ChEBI" id="CHEBI:57379"/>
        <dbReference type="ChEBI" id="CHEBI:74151"/>
        <dbReference type="EC" id="2.3.1.225"/>
    </reaction>
</comment>
<evidence type="ECO:0000256" key="7">
    <source>
        <dbReference type="RuleBase" id="RU079119"/>
    </source>
</evidence>
<evidence type="ECO:0000259" key="9">
    <source>
        <dbReference type="Pfam" id="PF01529"/>
    </source>
</evidence>